<dbReference type="PANTHER" id="PTHR28088">
    <property type="entry name" value="TRANSCRIPTIONAL ACTIVATOR HAA1-RELATED"/>
    <property type="match status" value="1"/>
</dbReference>
<dbReference type="GO" id="GO:0005507">
    <property type="term" value="F:copper ion binding"/>
    <property type="evidence" value="ECO:0007669"/>
    <property type="project" value="InterPro"/>
</dbReference>
<dbReference type="SMART" id="SM00412">
    <property type="entry name" value="Cu_FIST"/>
    <property type="match status" value="1"/>
</dbReference>
<feature type="region of interest" description="Disordered" evidence="8">
    <location>
        <begin position="418"/>
        <end position="516"/>
    </location>
</feature>
<dbReference type="GO" id="GO:0005634">
    <property type="term" value="C:nucleus"/>
    <property type="evidence" value="ECO:0007669"/>
    <property type="project" value="UniProtKB-SubCell"/>
</dbReference>
<keyword evidence="11" id="KW-1185">Reference proteome</keyword>
<reference evidence="10 11" key="1">
    <citation type="submission" date="2023-08" db="EMBL/GenBank/DDBJ databases">
        <title>Black Yeasts Isolated from many extreme environments.</title>
        <authorList>
            <person name="Coleine C."/>
            <person name="Stajich J.E."/>
            <person name="Selbmann L."/>
        </authorList>
    </citation>
    <scope>NUCLEOTIDE SEQUENCE [LARGE SCALE GENOMIC DNA]</scope>
    <source>
        <strain evidence="10 11">CCFEE 5935</strain>
    </source>
</reference>
<dbReference type="GO" id="GO:0000978">
    <property type="term" value="F:RNA polymerase II cis-regulatory region sequence-specific DNA binding"/>
    <property type="evidence" value="ECO:0007669"/>
    <property type="project" value="TreeGrafter"/>
</dbReference>
<sequence length="544" mass="58903">MVVKDDGSKWACQSCLKGHRVSGCNHTDRELTLVPKKGRPVTQCQHCRQERKKRSAHVSCDCAQPDKQFHGKDKCIHLREAEEKAKSASYHGDDNGEADPAHLARIAEEQGCCCGHGGKCTCALLMREPEDELSAPRGPAVKPKLEKATSEGSITQFKNGHHKPVHRKNHAAHECGMPYRIPMPRTPTDQNASTAARRSVDSLALDTNQSGLPSTFLPPTATPLQNRRMSKSEQPSPMVPPLARSCNGGLQDSRFVNVDFGASPQGQSNQSVQSAGSDAFGYPSYDGMSAMSNDSFEPFPSYIPASMTALPNNNPFDVWPTPTDNPNLAQPALTAASSGTTSEIDELPHMDEYMPSIQEDLTAFDFANMGAGNTPELNRRSLPPGFFGNNDFALASMGNEWQGPMQDTSKAPMPLNRQTTSLNQGWPFPNLGSMPDASHRPLAHGVPATSRPQSRSLGPTSAPDDDILKQLFPDIDESGNYFSNSQMTNLPSSLPQDFGPVDEASTAFTTQPWSDGSLSIPNDVLAGGCDLEREFPGPEFAWGQ</sequence>
<dbReference type="FunFam" id="3.90.430.10:FF:000001">
    <property type="entry name" value="Copper fist DNA-binding protein"/>
    <property type="match status" value="1"/>
</dbReference>
<feature type="region of interest" description="Disordered" evidence="8">
    <location>
        <begin position="206"/>
        <end position="240"/>
    </location>
</feature>
<comment type="subcellular location">
    <subcellularLocation>
        <location evidence="1">Nucleus</location>
    </subcellularLocation>
</comment>
<feature type="domain" description="Copper-fist" evidence="9">
    <location>
        <begin position="2"/>
        <end position="41"/>
    </location>
</feature>
<keyword evidence="3" id="KW-0862">Zinc</keyword>
<dbReference type="GO" id="GO:0000981">
    <property type="term" value="F:DNA-binding transcription factor activity, RNA polymerase II-specific"/>
    <property type="evidence" value="ECO:0007669"/>
    <property type="project" value="TreeGrafter"/>
</dbReference>
<dbReference type="GO" id="GO:0006878">
    <property type="term" value="P:intracellular copper ion homeostasis"/>
    <property type="evidence" value="ECO:0007669"/>
    <property type="project" value="TreeGrafter"/>
</dbReference>
<feature type="compositionally biased region" description="Polar residues" evidence="8">
    <location>
        <begin position="506"/>
        <end position="516"/>
    </location>
</feature>
<comment type="caution">
    <text evidence="10">The sequence shown here is derived from an EMBL/GenBank/DDBJ whole genome shotgun (WGS) entry which is preliminary data.</text>
</comment>
<keyword evidence="6" id="KW-0804">Transcription</keyword>
<dbReference type="RefSeq" id="XP_064656734.1">
    <property type="nucleotide sequence ID" value="XM_064804892.1"/>
</dbReference>
<feature type="compositionally biased region" description="Polar residues" evidence="8">
    <location>
        <begin position="480"/>
        <end position="495"/>
    </location>
</feature>
<evidence type="ECO:0000256" key="3">
    <source>
        <dbReference type="ARBA" id="ARBA00022833"/>
    </source>
</evidence>
<evidence type="ECO:0000256" key="6">
    <source>
        <dbReference type="ARBA" id="ARBA00023163"/>
    </source>
</evidence>
<dbReference type="Pfam" id="PF00649">
    <property type="entry name" value="Copper-fist"/>
    <property type="match status" value="1"/>
</dbReference>
<dbReference type="GeneID" id="89928991"/>
<keyword evidence="2" id="KW-0479">Metal-binding</keyword>
<proteinExistence type="predicted"/>
<organism evidence="10 11">
    <name type="scientific">Saxophila tyrrhenica</name>
    <dbReference type="NCBI Taxonomy" id="1690608"/>
    <lineage>
        <taxon>Eukaryota</taxon>
        <taxon>Fungi</taxon>
        <taxon>Dikarya</taxon>
        <taxon>Ascomycota</taxon>
        <taxon>Pezizomycotina</taxon>
        <taxon>Dothideomycetes</taxon>
        <taxon>Dothideomycetidae</taxon>
        <taxon>Mycosphaerellales</taxon>
        <taxon>Extremaceae</taxon>
        <taxon>Saxophila</taxon>
    </lineage>
</organism>
<feature type="region of interest" description="Disordered" evidence="8">
    <location>
        <begin position="132"/>
        <end position="151"/>
    </location>
</feature>
<dbReference type="AlphaFoldDB" id="A0AAV9P3G6"/>
<keyword evidence="7" id="KW-0539">Nucleus</keyword>
<evidence type="ECO:0000259" key="9">
    <source>
        <dbReference type="PROSITE" id="PS50073"/>
    </source>
</evidence>
<name>A0AAV9P3G6_9PEZI</name>
<gene>
    <name evidence="10" type="ORF">LTR77_007655</name>
</gene>
<dbReference type="InterPro" id="IPR036395">
    <property type="entry name" value="Cu_fist_DNA-bd_dom_sf"/>
</dbReference>
<evidence type="ECO:0000256" key="5">
    <source>
        <dbReference type="ARBA" id="ARBA00023015"/>
    </source>
</evidence>
<dbReference type="GO" id="GO:0006879">
    <property type="term" value="P:intracellular iron ion homeostasis"/>
    <property type="evidence" value="ECO:0007669"/>
    <property type="project" value="TreeGrafter"/>
</dbReference>
<evidence type="ECO:0000313" key="11">
    <source>
        <dbReference type="Proteomes" id="UP001337655"/>
    </source>
</evidence>
<dbReference type="InterPro" id="IPR051763">
    <property type="entry name" value="Copper_Homeo_Regul"/>
</dbReference>
<feature type="compositionally biased region" description="Polar residues" evidence="8">
    <location>
        <begin position="222"/>
        <end position="235"/>
    </location>
</feature>
<keyword evidence="4" id="KW-0186">Copper</keyword>
<feature type="compositionally biased region" description="Polar residues" evidence="8">
    <location>
        <begin position="450"/>
        <end position="459"/>
    </location>
</feature>
<dbReference type="Proteomes" id="UP001337655">
    <property type="component" value="Unassembled WGS sequence"/>
</dbReference>
<evidence type="ECO:0000313" key="10">
    <source>
        <dbReference type="EMBL" id="KAK5166926.1"/>
    </source>
</evidence>
<dbReference type="InterPro" id="IPR001083">
    <property type="entry name" value="Cu_fist_DNA-bd_dom"/>
</dbReference>
<evidence type="ECO:0000256" key="1">
    <source>
        <dbReference type="ARBA" id="ARBA00004123"/>
    </source>
</evidence>
<evidence type="ECO:0000256" key="2">
    <source>
        <dbReference type="ARBA" id="ARBA00022723"/>
    </source>
</evidence>
<dbReference type="EMBL" id="JAVRRT010000012">
    <property type="protein sequence ID" value="KAK5166926.1"/>
    <property type="molecule type" value="Genomic_DNA"/>
</dbReference>
<dbReference type="PROSITE" id="PS50073">
    <property type="entry name" value="COPPER_FIST_2"/>
    <property type="match status" value="1"/>
</dbReference>
<evidence type="ECO:0000256" key="7">
    <source>
        <dbReference type="ARBA" id="ARBA00023242"/>
    </source>
</evidence>
<dbReference type="SMART" id="SM01090">
    <property type="entry name" value="Copper-fist"/>
    <property type="match status" value="1"/>
</dbReference>
<dbReference type="PANTHER" id="PTHR28088:SF5">
    <property type="entry name" value="TRANSCRIPTIONAL ACTIVATOR HAA1-RELATED"/>
    <property type="match status" value="1"/>
</dbReference>
<dbReference type="PRINTS" id="PR00617">
    <property type="entry name" value="COPPERFIST"/>
</dbReference>
<dbReference type="GO" id="GO:0045944">
    <property type="term" value="P:positive regulation of transcription by RNA polymerase II"/>
    <property type="evidence" value="ECO:0007669"/>
    <property type="project" value="TreeGrafter"/>
</dbReference>
<protein>
    <recommendedName>
        <fullName evidence="9">Copper-fist domain-containing protein</fullName>
    </recommendedName>
</protein>
<evidence type="ECO:0000256" key="8">
    <source>
        <dbReference type="SAM" id="MobiDB-lite"/>
    </source>
</evidence>
<keyword evidence="5" id="KW-0805">Transcription regulation</keyword>
<dbReference type="SUPFAM" id="SSF57879">
    <property type="entry name" value="Zinc domain conserved in yeast copper-regulated transcription factors"/>
    <property type="match status" value="1"/>
</dbReference>
<accession>A0AAV9P3G6</accession>
<evidence type="ECO:0000256" key="4">
    <source>
        <dbReference type="ARBA" id="ARBA00023008"/>
    </source>
</evidence>
<dbReference type="Gene3D" id="3.90.430.10">
    <property type="entry name" value="Copper fist DNA-binding domain"/>
    <property type="match status" value="1"/>
</dbReference>